<name>A0A7W8A5N7_9ACTN</name>
<gene>
    <name evidence="1" type="ORF">HNR40_005494</name>
</gene>
<protein>
    <submittedName>
        <fullName evidence="1">Uncharacterized protein</fullName>
    </submittedName>
</protein>
<evidence type="ECO:0000313" key="1">
    <source>
        <dbReference type="EMBL" id="MBB5080008.1"/>
    </source>
</evidence>
<evidence type="ECO:0000313" key="2">
    <source>
        <dbReference type="Proteomes" id="UP000568380"/>
    </source>
</evidence>
<accession>A0A7W8A5N7</accession>
<comment type="caution">
    <text evidence="1">The sequence shown here is derived from an EMBL/GenBank/DDBJ whole genome shotgun (WGS) entry which is preliminary data.</text>
</comment>
<dbReference type="EMBL" id="JACHIN010000007">
    <property type="protein sequence ID" value="MBB5080008.1"/>
    <property type="molecule type" value="Genomic_DNA"/>
</dbReference>
<dbReference type="Proteomes" id="UP000568380">
    <property type="component" value="Unassembled WGS sequence"/>
</dbReference>
<organism evidence="1 2">
    <name type="scientific">Nonomuraea endophytica</name>
    <dbReference type="NCBI Taxonomy" id="714136"/>
    <lineage>
        <taxon>Bacteria</taxon>
        <taxon>Bacillati</taxon>
        <taxon>Actinomycetota</taxon>
        <taxon>Actinomycetes</taxon>
        <taxon>Streptosporangiales</taxon>
        <taxon>Streptosporangiaceae</taxon>
        <taxon>Nonomuraea</taxon>
    </lineage>
</organism>
<reference evidence="1 2" key="1">
    <citation type="submission" date="2020-08" db="EMBL/GenBank/DDBJ databases">
        <title>Genomic Encyclopedia of Type Strains, Phase IV (KMG-IV): sequencing the most valuable type-strain genomes for metagenomic binning, comparative biology and taxonomic classification.</title>
        <authorList>
            <person name="Goeker M."/>
        </authorList>
    </citation>
    <scope>NUCLEOTIDE SEQUENCE [LARGE SCALE GENOMIC DNA]</scope>
    <source>
        <strain evidence="1 2">DSM 45385</strain>
    </source>
</reference>
<keyword evidence="2" id="KW-1185">Reference proteome</keyword>
<dbReference type="AlphaFoldDB" id="A0A7W8A5N7"/>
<sequence>MKITPDTEFNGSGGQVTLREAVKQLKAHELDCTISRETLEGKVSVFAECVRRGFTPLRSEIMAAYYVAENDAAKDAFDTGLITEGELRQRQLDLARILTGTA</sequence>
<dbReference type="RefSeq" id="WP_184966063.1">
    <property type="nucleotide sequence ID" value="NZ_JACHIN010000007.1"/>
</dbReference>
<proteinExistence type="predicted"/>